<organism evidence="2 3">
    <name type="scientific">Mammaliicoccus sciuri</name>
    <name type="common">Staphylococcus sciuri</name>
    <dbReference type="NCBI Taxonomy" id="1296"/>
    <lineage>
        <taxon>Bacteria</taxon>
        <taxon>Bacillati</taxon>
        <taxon>Bacillota</taxon>
        <taxon>Bacilli</taxon>
        <taxon>Bacillales</taxon>
        <taxon>Staphylococcaceae</taxon>
        <taxon>Mammaliicoccus</taxon>
    </lineage>
</organism>
<evidence type="ECO:0000313" key="2">
    <source>
        <dbReference type="EMBL" id="ASE35310.1"/>
    </source>
</evidence>
<dbReference type="EMBL" id="CP022046">
    <property type="protein sequence ID" value="ASE35310.1"/>
    <property type="molecule type" value="Genomic_DNA"/>
</dbReference>
<protein>
    <recommendedName>
        <fullName evidence="1">DUF4097 domain-containing protein</fullName>
    </recommendedName>
</protein>
<evidence type="ECO:0000259" key="1">
    <source>
        <dbReference type="Pfam" id="PF13349"/>
    </source>
</evidence>
<feature type="domain" description="DUF4097" evidence="1">
    <location>
        <begin position="48"/>
        <end position="238"/>
    </location>
</feature>
<sequence>MKKLLWILFSLGLAIFIVFGTLTFAVGKKEADNTKRETILNKTYQEKIKHINVNASDAAVTIKKGDQFKVTSVGNKDEFDITSKVEDETLNVNLKEQNLIINFNFFKNEYNEIEITVPKNLEQLDIKTDTGKINMHDIKSDNTSLVVDTGMINIDGSYLGNFEAYSDTGKILTNKTNFKNGKIQSDTGTVRLNDAPADTPLDIETDTGSVRLVYNKELKNTLLDIEQDVGNTQINRNELKNKKVGSGDNLVKIRSDVGSVQID</sequence>
<dbReference type="RefSeq" id="WP_088592591.1">
    <property type="nucleotide sequence ID" value="NZ_CP022046.2"/>
</dbReference>
<accession>A0AAI8GUQ7</accession>
<evidence type="ECO:0000313" key="3">
    <source>
        <dbReference type="Proteomes" id="UP000197058"/>
    </source>
</evidence>
<gene>
    <name evidence="2" type="ORF">CEP64_12155</name>
</gene>
<dbReference type="AlphaFoldDB" id="A0AAI8GUQ7"/>
<dbReference type="Pfam" id="PF13349">
    <property type="entry name" value="DUF4097"/>
    <property type="match status" value="1"/>
</dbReference>
<reference evidence="3" key="1">
    <citation type="submission" date="2017-06" db="EMBL/GenBank/DDBJ databases">
        <title>FDA dAtabase for Regulatory Grade micrObial Sequences (FDA-ARGOS): Supporting development and validation of Infectious Disease Dx tests.</title>
        <authorList>
            <person name="Goldberg B."/>
            <person name="Campos J."/>
            <person name="Tallon L."/>
            <person name="Sadzewicz L."/>
            <person name="Sengamalay N."/>
            <person name="Ott S."/>
            <person name="Godinez A."/>
            <person name="Nagaraj S."/>
            <person name="Vavikolanu K."/>
            <person name="Nadendla S."/>
            <person name="George J."/>
            <person name="Geyer C."/>
            <person name="Sichtig H."/>
        </authorList>
    </citation>
    <scope>NUCLEOTIDE SEQUENCE [LARGE SCALE GENOMIC DNA]</scope>
    <source>
        <strain evidence="3">FDAARGOS_285</strain>
    </source>
</reference>
<proteinExistence type="predicted"/>
<dbReference type="InterPro" id="IPR025164">
    <property type="entry name" value="Toastrack_DUF4097"/>
</dbReference>
<dbReference type="Proteomes" id="UP000197058">
    <property type="component" value="Chromosome"/>
</dbReference>
<dbReference type="KEGG" id="sscu:CEP64_12155"/>
<name>A0AAI8GUQ7_MAMSC</name>